<dbReference type="GO" id="GO:0005739">
    <property type="term" value="C:mitochondrion"/>
    <property type="evidence" value="ECO:0007669"/>
    <property type="project" value="TreeGrafter"/>
</dbReference>
<keyword evidence="4" id="KW-1185">Reference proteome</keyword>
<feature type="compositionally biased region" description="Polar residues" evidence="2">
    <location>
        <begin position="178"/>
        <end position="188"/>
    </location>
</feature>
<dbReference type="PROSITE" id="PS51375">
    <property type="entry name" value="PPR"/>
    <property type="match status" value="3"/>
</dbReference>
<feature type="repeat" description="PPR" evidence="1">
    <location>
        <begin position="500"/>
        <end position="534"/>
    </location>
</feature>
<gene>
    <name evidence="3" type="ORF">Clacol_002013</name>
</gene>
<organism evidence="3 4">
    <name type="scientific">Clathrus columnatus</name>
    <dbReference type="NCBI Taxonomy" id="1419009"/>
    <lineage>
        <taxon>Eukaryota</taxon>
        <taxon>Fungi</taxon>
        <taxon>Dikarya</taxon>
        <taxon>Basidiomycota</taxon>
        <taxon>Agaricomycotina</taxon>
        <taxon>Agaricomycetes</taxon>
        <taxon>Phallomycetidae</taxon>
        <taxon>Phallales</taxon>
        <taxon>Clathraceae</taxon>
        <taxon>Clathrus</taxon>
    </lineage>
</organism>
<evidence type="ECO:0000313" key="3">
    <source>
        <dbReference type="EMBL" id="GJJ07808.1"/>
    </source>
</evidence>
<dbReference type="InterPro" id="IPR011990">
    <property type="entry name" value="TPR-like_helical_dom_sf"/>
</dbReference>
<evidence type="ECO:0000256" key="1">
    <source>
        <dbReference type="PROSITE-ProRule" id="PRU00708"/>
    </source>
</evidence>
<name>A0AAV5A3M0_9AGAM</name>
<dbReference type="InterPro" id="IPR002885">
    <property type="entry name" value="PPR_rpt"/>
</dbReference>
<dbReference type="Pfam" id="PF01535">
    <property type="entry name" value="PPR"/>
    <property type="match status" value="3"/>
</dbReference>
<accession>A0AAV5A3M0</accession>
<dbReference type="GO" id="GO:0006396">
    <property type="term" value="P:RNA processing"/>
    <property type="evidence" value="ECO:0007669"/>
    <property type="project" value="TreeGrafter"/>
</dbReference>
<dbReference type="Pfam" id="PF13041">
    <property type="entry name" value="PPR_2"/>
    <property type="match status" value="1"/>
</dbReference>
<dbReference type="Gene3D" id="1.25.40.10">
    <property type="entry name" value="Tetratricopeptide repeat domain"/>
    <property type="match status" value="4"/>
</dbReference>
<dbReference type="PANTHER" id="PTHR47934">
    <property type="entry name" value="PENTATRICOPEPTIDE REPEAT-CONTAINING PROTEIN PET309, MITOCHONDRIAL"/>
    <property type="match status" value="1"/>
</dbReference>
<evidence type="ECO:0000313" key="4">
    <source>
        <dbReference type="Proteomes" id="UP001050691"/>
    </source>
</evidence>
<dbReference type="GO" id="GO:0007005">
    <property type="term" value="P:mitochondrion organization"/>
    <property type="evidence" value="ECO:0007669"/>
    <property type="project" value="TreeGrafter"/>
</dbReference>
<proteinExistence type="predicted"/>
<dbReference type="EMBL" id="BPWL01000002">
    <property type="protein sequence ID" value="GJJ07808.1"/>
    <property type="molecule type" value="Genomic_DNA"/>
</dbReference>
<dbReference type="GO" id="GO:0003729">
    <property type="term" value="F:mRNA binding"/>
    <property type="evidence" value="ECO:0007669"/>
    <property type="project" value="TreeGrafter"/>
</dbReference>
<feature type="repeat" description="PPR" evidence="1">
    <location>
        <begin position="1055"/>
        <end position="1089"/>
    </location>
</feature>
<dbReference type="NCBIfam" id="TIGR00756">
    <property type="entry name" value="PPR"/>
    <property type="match status" value="4"/>
</dbReference>
<reference evidence="3" key="1">
    <citation type="submission" date="2021-10" db="EMBL/GenBank/DDBJ databases">
        <title>De novo Genome Assembly of Clathrus columnatus (Basidiomycota, Fungi) Using Illumina and Nanopore Sequence Data.</title>
        <authorList>
            <person name="Ogiso-Tanaka E."/>
            <person name="Itagaki H."/>
            <person name="Hosoya T."/>
            <person name="Hosaka K."/>
        </authorList>
    </citation>
    <scope>NUCLEOTIDE SEQUENCE</scope>
    <source>
        <strain evidence="3">MO-923</strain>
    </source>
</reference>
<protein>
    <recommendedName>
        <fullName evidence="5">Pentacotripeptide-repeat region of PRORP domain-containing protein</fullName>
    </recommendedName>
</protein>
<dbReference type="Pfam" id="PF12854">
    <property type="entry name" value="PPR_1"/>
    <property type="match status" value="1"/>
</dbReference>
<dbReference type="PANTHER" id="PTHR47934:SF6">
    <property type="entry name" value="MITOCHONDRIAL GROUP I INTRON SPLICING FACTOR CCM1-RELATED"/>
    <property type="match status" value="1"/>
</dbReference>
<dbReference type="Proteomes" id="UP001050691">
    <property type="component" value="Unassembled WGS sequence"/>
</dbReference>
<evidence type="ECO:0000256" key="2">
    <source>
        <dbReference type="SAM" id="MobiDB-lite"/>
    </source>
</evidence>
<comment type="caution">
    <text evidence="3">The sequence shown here is derived from an EMBL/GenBank/DDBJ whole genome shotgun (WGS) entry which is preliminary data.</text>
</comment>
<feature type="repeat" description="PPR" evidence="1">
    <location>
        <begin position="1090"/>
        <end position="1120"/>
    </location>
</feature>
<dbReference type="InterPro" id="IPR051114">
    <property type="entry name" value="Mito_RNA_Proc_CCM1"/>
</dbReference>
<feature type="region of interest" description="Disordered" evidence="2">
    <location>
        <begin position="175"/>
        <end position="199"/>
    </location>
</feature>
<evidence type="ECO:0008006" key="5">
    <source>
        <dbReference type="Google" id="ProtNLM"/>
    </source>
</evidence>
<sequence>MLPKAATHFLQHTSRLAAAVQNQTSQAIRNALQLPNNATGSTSLTSWGGVGSSSWGGSSAGPGGAKSNAGSRFYAGYTGPGRTITQANPNQTDDDEAAIDLVYVKQPTRRLLKDRPVTTSFISSTQARLERLGVLHAVQIRAKHAFAEPSISQPNISNTDVPLQTITVDKLPHDSESLVENVSQTPERSQPAEPEMSEEDMAAQDLAAYDRLRAVSHTLDTQAIMAEVQRYRNGEHISVPGYNLAIRALLDIRQIGEPITLIVELYNELLERGLVPNSRTYHLMIMVLCARDYEVQRVMANLEERCSHRSFVEPNNPHINYIDEQRIAQLRAENNLKSALLMFQATTLLADRPLGLAAYNILLRSCALHGNVDAALRIFAHLERFPEALPSPVTYQMLLSVFEKISDLKGAERVFKGYQEATKNGQVNWDNSPRLWKPIPVSETEGRRDHTRAAHVQVWNKMIDVYFKCNEPAMAVNLFDSMLVTPLGRSFQWTDAPLPNALTYTSIIKGFCKIGDMDTAMSWFKQLLNQAEVPNDPFLSISTPPRPDSQSWIVMLYSLARAGKVEELNSLWSTFVEIADQDGHVVRSKDRLLVHRANLNTLSTPGLDNASSGALVDFVLNHTANAEKGVDTEAYMSMQNNFLELFGTLVDRGEVDMAIELLERRAVTQHEMLVAREADGTCTAAQTLYGLKAIRKLIRASFPLIFFPDTPGLMRPLNVKQALRLAILADRFSIWPNGVFGKVYIHCYNETKRRGDAFQLSLEEQTILLKAFLSIELPPLDSVERDSDTNSVVSVDPQLEETTEISGFEYPGLITLLRDYATTDFDTSSLPLPLQRRIGRAFVATQGRDKTIEIIHELGPKFTSLLDLPGLTTSNNGSNRQTGVLPSSAISVGENIGEVHIDMYHSRYIDEWYPSNPNVNVTMAYERFVAGAQRGIYPSPECIGRLIGGIGRLGRLDKVHELYSAGQRVLSTLDKQKRWQSVGWFAIEDQMIIGLAHGGDVESANVHRIRIVDAEGVPSADAYGALIAHTKDTTDDAANALLYWEDAISRGVQPNIFMYNTIISKLAKARRADHAVSIFNQMKEQGVIPSAVTYGAIIAAACRVGDVVSAEALFDEMLVSPKYKLRAPPYNTMIQMYVYTKPDRERALYYYNALARDNVRPTEHTYKLLLDIYGKTEPIDIEGMQRVFDKIAQDSSVDIQGTHWATLINVYGCAIKDLARAIGVFESIEKHPSTARSKTKLPDAVVYEALFDVLSVHRRPDLIPMYLTRLRTSHVRSTAYVSNAVIKGYAAAGDIVSSREIFESMEDPPMGKAAPFNHNHHQIPPTSLNVRPHDSMVVYREPSTWEAMVRAELGVGERERAMDLIRRMESRLYPALVVQRVKDIVHPPESYNPSPSTLTPISFD</sequence>